<dbReference type="Gene3D" id="2.40.50.40">
    <property type="match status" value="1"/>
</dbReference>
<comment type="pathway">
    <text evidence="2">Protein biosynthesis; polypeptide chain elongation.</text>
</comment>
<evidence type="ECO:0000256" key="8">
    <source>
        <dbReference type="SAM" id="MobiDB-lite"/>
    </source>
</evidence>
<reference evidence="10 12" key="1">
    <citation type="journal article" date="2012" name="Nature">
        <title>Algal genomes reveal evolutionary mosaicism and the fate of nucleomorphs.</title>
        <authorList>
            <consortium name="DOE Joint Genome Institute"/>
            <person name="Curtis B.A."/>
            <person name="Tanifuji G."/>
            <person name="Burki F."/>
            <person name="Gruber A."/>
            <person name="Irimia M."/>
            <person name="Maruyama S."/>
            <person name="Arias M.C."/>
            <person name="Ball S.G."/>
            <person name="Gile G.H."/>
            <person name="Hirakawa Y."/>
            <person name="Hopkins J.F."/>
            <person name="Kuo A."/>
            <person name="Rensing S.A."/>
            <person name="Schmutz J."/>
            <person name="Symeonidi A."/>
            <person name="Elias M."/>
            <person name="Eveleigh R.J."/>
            <person name="Herman E.K."/>
            <person name="Klute M.J."/>
            <person name="Nakayama T."/>
            <person name="Obornik M."/>
            <person name="Reyes-Prieto A."/>
            <person name="Armbrust E.V."/>
            <person name="Aves S.J."/>
            <person name="Beiko R.G."/>
            <person name="Coutinho P."/>
            <person name="Dacks J.B."/>
            <person name="Durnford D.G."/>
            <person name="Fast N.M."/>
            <person name="Green B.R."/>
            <person name="Grisdale C.J."/>
            <person name="Hempel F."/>
            <person name="Henrissat B."/>
            <person name="Hoppner M.P."/>
            <person name="Ishida K."/>
            <person name="Kim E."/>
            <person name="Koreny L."/>
            <person name="Kroth P.G."/>
            <person name="Liu Y."/>
            <person name="Malik S.B."/>
            <person name="Maier U.G."/>
            <person name="McRose D."/>
            <person name="Mock T."/>
            <person name="Neilson J.A."/>
            <person name="Onodera N.T."/>
            <person name="Poole A.M."/>
            <person name="Pritham E.J."/>
            <person name="Richards T.A."/>
            <person name="Rocap G."/>
            <person name="Roy S.W."/>
            <person name="Sarai C."/>
            <person name="Schaack S."/>
            <person name="Shirato S."/>
            <person name="Slamovits C.H."/>
            <person name="Spencer D.F."/>
            <person name="Suzuki S."/>
            <person name="Worden A.Z."/>
            <person name="Zauner S."/>
            <person name="Barry K."/>
            <person name="Bell C."/>
            <person name="Bharti A.K."/>
            <person name="Crow J.A."/>
            <person name="Grimwood J."/>
            <person name="Kramer R."/>
            <person name="Lindquist E."/>
            <person name="Lucas S."/>
            <person name="Salamov A."/>
            <person name="McFadden G.I."/>
            <person name="Lane C.E."/>
            <person name="Keeling P.J."/>
            <person name="Gray M.W."/>
            <person name="Grigoriev I.V."/>
            <person name="Archibald J.M."/>
        </authorList>
    </citation>
    <scope>NUCLEOTIDE SEQUENCE</scope>
    <source>
        <strain evidence="10 12">CCMP2712</strain>
    </source>
</reference>
<dbReference type="CDD" id="cd03221">
    <property type="entry name" value="ABCF_EF-3"/>
    <property type="match status" value="2"/>
</dbReference>
<keyword evidence="6" id="KW-0067">ATP-binding</keyword>
<reference evidence="12" key="2">
    <citation type="submission" date="2012-11" db="EMBL/GenBank/DDBJ databases">
        <authorList>
            <person name="Kuo A."/>
            <person name="Curtis B.A."/>
            <person name="Tanifuji G."/>
            <person name="Burki F."/>
            <person name="Gruber A."/>
            <person name="Irimia M."/>
            <person name="Maruyama S."/>
            <person name="Arias M.C."/>
            <person name="Ball S.G."/>
            <person name="Gile G.H."/>
            <person name="Hirakawa Y."/>
            <person name="Hopkins J.F."/>
            <person name="Rensing S.A."/>
            <person name="Schmutz J."/>
            <person name="Symeonidi A."/>
            <person name="Elias M."/>
            <person name="Eveleigh R.J."/>
            <person name="Herman E.K."/>
            <person name="Klute M.J."/>
            <person name="Nakayama T."/>
            <person name="Obornik M."/>
            <person name="Reyes-Prieto A."/>
            <person name="Armbrust E.V."/>
            <person name="Aves S.J."/>
            <person name="Beiko R.G."/>
            <person name="Coutinho P."/>
            <person name="Dacks J.B."/>
            <person name="Durnford D.G."/>
            <person name="Fast N.M."/>
            <person name="Green B.R."/>
            <person name="Grisdale C."/>
            <person name="Hempe F."/>
            <person name="Henrissat B."/>
            <person name="Hoppner M.P."/>
            <person name="Ishida K.-I."/>
            <person name="Kim E."/>
            <person name="Koreny L."/>
            <person name="Kroth P.G."/>
            <person name="Liu Y."/>
            <person name="Malik S.-B."/>
            <person name="Maier U.G."/>
            <person name="McRose D."/>
            <person name="Mock T."/>
            <person name="Neilson J.A."/>
            <person name="Onodera N.T."/>
            <person name="Poole A.M."/>
            <person name="Pritham E.J."/>
            <person name="Richards T.A."/>
            <person name="Rocap G."/>
            <person name="Roy S.W."/>
            <person name="Sarai C."/>
            <person name="Schaack S."/>
            <person name="Shirato S."/>
            <person name="Slamovits C.H."/>
            <person name="Spencer D.F."/>
            <person name="Suzuki S."/>
            <person name="Worden A.Z."/>
            <person name="Zauner S."/>
            <person name="Barry K."/>
            <person name="Bell C."/>
            <person name="Bharti A.K."/>
            <person name="Crow J.A."/>
            <person name="Grimwood J."/>
            <person name="Kramer R."/>
            <person name="Lindquist E."/>
            <person name="Lucas S."/>
            <person name="Salamov A."/>
            <person name="McFadden G.I."/>
            <person name="Lane C.E."/>
            <person name="Keeling P.J."/>
            <person name="Gray M.W."/>
            <person name="Grigoriev I.V."/>
            <person name="Archibald J.M."/>
        </authorList>
    </citation>
    <scope>NUCLEOTIDE SEQUENCE</scope>
    <source>
        <strain evidence="12">CCMP2712</strain>
    </source>
</reference>
<comment type="subcellular location">
    <subcellularLocation>
        <location evidence="1">Plastid</location>
        <location evidence="1">Chloroplast</location>
    </subcellularLocation>
</comment>
<dbReference type="GO" id="GO:0005524">
    <property type="term" value="F:ATP binding"/>
    <property type="evidence" value="ECO:0007669"/>
    <property type="project" value="UniProtKB-KW"/>
</dbReference>
<keyword evidence="12" id="KW-1185">Reference proteome</keyword>
<dbReference type="eggNOG" id="KOG0062">
    <property type="taxonomic scope" value="Eukaryota"/>
</dbReference>
<keyword evidence="7" id="KW-0648">Protein biosynthesis</keyword>
<name>L1JN27_GUITC</name>
<dbReference type="InterPro" id="IPR027417">
    <property type="entry name" value="P-loop_NTPase"/>
</dbReference>
<protein>
    <recommendedName>
        <fullName evidence="9">ABC transporter domain-containing protein</fullName>
    </recommendedName>
</protein>
<dbReference type="EnsemblProtists" id="EKX49595">
    <property type="protein sequence ID" value="EKX49595"/>
    <property type="gene ID" value="GUITHDRAFT_157380"/>
</dbReference>
<dbReference type="HOGENOM" id="CLU_002848_1_1_1"/>
<accession>L1JN27</accession>
<dbReference type="Pfam" id="PF00005">
    <property type="entry name" value="ABC_tran"/>
    <property type="match status" value="2"/>
</dbReference>
<dbReference type="PANTHER" id="PTHR19211:SF5">
    <property type="entry name" value="ELONGATION FACTOR 3A-RELATED"/>
    <property type="match status" value="1"/>
</dbReference>
<dbReference type="RefSeq" id="XP_005836575.1">
    <property type="nucleotide sequence ID" value="XM_005836518.1"/>
</dbReference>
<evidence type="ECO:0000313" key="10">
    <source>
        <dbReference type="EMBL" id="EKX49595.1"/>
    </source>
</evidence>
<dbReference type="GeneID" id="17306251"/>
<dbReference type="AlphaFoldDB" id="L1JN27"/>
<dbReference type="SUPFAM" id="SSF52540">
    <property type="entry name" value="P-loop containing nucleoside triphosphate hydrolases"/>
    <property type="match status" value="2"/>
</dbReference>
<dbReference type="KEGG" id="gtt:GUITHDRAFT_157380"/>
<dbReference type="Proteomes" id="UP000011087">
    <property type="component" value="Unassembled WGS sequence"/>
</dbReference>
<dbReference type="EMBL" id="JH992981">
    <property type="protein sequence ID" value="EKX49595.1"/>
    <property type="molecule type" value="Genomic_DNA"/>
</dbReference>
<dbReference type="InterPro" id="IPR017871">
    <property type="entry name" value="ABC_transporter-like_CS"/>
</dbReference>
<dbReference type="InterPro" id="IPR003593">
    <property type="entry name" value="AAA+_ATPase"/>
</dbReference>
<reference evidence="11" key="3">
    <citation type="submission" date="2016-03" db="UniProtKB">
        <authorList>
            <consortium name="EnsemblProtists"/>
        </authorList>
    </citation>
    <scope>IDENTIFICATION</scope>
</reference>
<dbReference type="GO" id="GO:0003746">
    <property type="term" value="F:translation elongation factor activity"/>
    <property type="evidence" value="ECO:0007669"/>
    <property type="project" value="UniProtKB-KW"/>
</dbReference>
<evidence type="ECO:0000256" key="3">
    <source>
        <dbReference type="ARBA" id="ARBA00022737"/>
    </source>
</evidence>
<dbReference type="GO" id="GO:0016887">
    <property type="term" value="F:ATP hydrolysis activity"/>
    <property type="evidence" value="ECO:0007669"/>
    <property type="project" value="InterPro"/>
</dbReference>
<evidence type="ECO:0000313" key="12">
    <source>
        <dbReference type="Proteomes" id="UP000011087"/>
    </source>
</evidence>
<proteinExistence type="predicted"/>
<dbReference type="PROSITE" id="PS50893">
    <property type="entry name" value="ABC_TRANSPORTER_2"/>
    <property type="match status" value="2"/>
</dbReference>
<feature type="domain" description="ABC transporter" evidence="9">
    <location>
        <begin position="236"/>
        <end position="534"/>
    </location>
</feature>
<feature type="region of interest" description="Disordered" evidence="8">
    <location>
        <begin position="511"/>
        <end position="543"/>
    </location>
</feature>
<dbReference type="OMA" id="MMKKSIT"/>
<keyword evidence="5" id="KW-0251">Elongation factor</keyword>
<dbReference type="SMART" id="SM00382">
    <property type="entry name" value="AAA"/>
    <property type="match status" value="2"/>
</dbReference>
<evidence type="ECO:0000256" key="6">
    <source>
        <dbReference type="ARBA" id="ARBA00022840"/>
    </source>
</evidence>
<sequence length="543" mass="60888">MKTIALKLARGRTYGIVGQNGVGKTTLMTRISARDIAGFPTDIKCVFVRHEILANDNQSVLNYMEQQGKDANSASSVGEISRVLGEMGFTDKMQNSAVLELSGGWRMKLALAGAILSKADLLLLDEPTNHLDVDSVGWLVKYLNELRDTTCVIVSHDYSFLDKVASDIIHFADLQLAYYEGGWKEFASKRPEVISALPKRRTQSYFAELTGEYEALIRFPDPGPLQGVKSRLKPIIRFTDASFQYEGTDRQILKEISLKMSMTSRVALLGRNGAGKTTLLKLLVGDLELTSHPNNRGEIWRHQNLRVSYIAQHSMHHLEENLLLTPVTYIQQRFFQGRDHELAKMGSICEITGRAVRGGQLCYQVKRTGRRDDETWEPMSNLACKDAYVSKLIKNYDEKLKVLASGVELRPLHETEVKLHLQNYGIEEELATSKIKGFSGGQKSRVVLAAAMWTRPHLICLDEPTNFLDKETFKALVKAIQSFRGAVLTISHNREFVEKVANEEWNLEEGRLRVNKRASNEPEGDGEGEGEEGEAEGEGEEAK</sequence>
<evidence type="ECO:0000259" key="9">
    <source>
        <dbReference type="PROSITE" id="PS50893"/>
    </source>
</evidence>
<dbReference type="STRING" id="905079.L1JN27"/>
<dbReference type="PaxDb" id="55529-EKX49595"/>
<evidence type="ECO:0000313" key="11">
    <source>
        <dbReference type="EnsemblProtists" id="EKX49595"/>
    </source>
</evidence>
<evidence type="ECO:0000256" key="4">
    <source>
        <dbReference type="ARBA" id="ARBA00022741"/>
    </source>
</evidence>
<dbReference type="Gene3D" id="3.40.50.300">
    <property type="entry name" value="P-loop containing nucleotide triphosphate hydrolases"/>
    <property type="match status" value="2"/>
</dbReference>
<dbReference type="InterPro" id="IPR050611">
    <property type="entry name" value="ABCF"/>
</dbReference>
<feature type="domain" description="ABC transporter" evidence="9">
    <location>
        <begin position="1"/>
        <end position="205"/>
    </location>
</feature>
<keyword evidence="4" id="KW-0547">Nucleotide-binding</keyword>
<feature type="compositionally biased region" description="Acidic residues" evidence="8">
    <location>
        <begin position="522"/>
        <end position="543"/>
    </location>
</feature>
<dbReference type="OrthoDB" id="2110130at2759"/>
<gene>
    <name evidence="10" type="ORF">GUITHDRAFT_157380</name>
</gene>
<keyword evidence="3" id="KW-0677">Repeat</keyword>
<organism evidence="10">
    <name type="scientific">Guillardia theta (strain CCMP2712)</name>
    <name type="common">Cryptophyte</name>
    <dbReference type="NCBI Taxonomy" id="905079"/>
    <lineage>
        <taxon>Eukaryota</taxon>
        <taxon>Cryptophyceae</taxon>
        <taxon>Pyrenomonadales</taxon>
        <taxon>Geminigeraceae</taxon>
        <taxon>Guillardia</taxon>
    </lineage>
</organism>
<evidence type="ECO:0000256" key="2">
    <source>
        <dbReference type="ARBA" id="ARBA00004815"/>
    </source>
</evidence>
<evidence type="ECO:0000256" key="1">
    <source>
        <dbReference type="ARBA" id="ARBA00004229"/>
    </source>
</evidence>
<evidence type="ECO:0000256" key="5">
    <source>
        <dbReference type="ARBA" id="ARBA00022768"/>
    </source>
</evidence>
<dbReference type="GO" id="GO:0009507">
    <property type="term" value="C:chloroplast"/>
    <property type="evidence" value="ECO:0007669"/>
    <property type="project" value="UniProtKB-SubCell"/>
</dbReference>
<evidence type="ECO:0000256" key="7">
    <source>
        <dbReference type="ARBA" id="ARBA00022917"/>
    </source>
</evidence>
<dbReference type="InterPro" id="IPR003439">
    <property type="entry name" value="ABC_transporter-like_ATP-bd"/>
</dbReference>
<dbReference type="PANTHER" id="PTHR19211">
    <property type="entry name" value="ATP-BINDING TRANSPORT PROTEIN-RELATED"/>
    <property type="match status" value="1"/>
</dbReference>
<dbReference type="PROSITE" id="PS00211">
    <property type="entry name" value="ABC_TRANSPORTER_1"/>
    <property type="match status" value="2"/>
</dbReference>